<sequence length="927" mass="101848">MSRRRGSSAVPRARRRGGLRRLIACTAIAAAAGMTLSTVIATPVVAAVRSAAAVQASEREKSEAARVLGIVAGPELLVLNDRDFVAAMYYKADDLDKQRPLEPEHQKLREAAIAALAADDAACNEFIKTGIYTAHNEDLRIVDERRQRQAEEREAKAKAAAALSIQVDNTILAKPVFDFIVHLELNADNHKDIAVKEAARVALAGSAEAQWTFLTVGIHDEHRKDLDRLIREDKEKTEAEKAAALAREAKANAWYHALGKVADNRVRDLSDQDFVIEVWNGAPRSSEVYGAAEAAVRSRNPVEWKKFIDTGARDARLRDIEIELDRRDKEYIRQITEVRTRAVNSLVYLELVKAADAALAGSPIDREKFLRTGQYEHQTQSFRLQTHQGQEHYIFDSGTWARWNPSNYQRGLWKIEAGLANPACFSFQSVTRPNHYLRVGPRPEAKAQAEVPAQGGPPAESDPAAGEARSEAADDAESEPSVPPKYRVGTKVEPIDGTPEFKAESTWCVKRNGAGISFHPHTDPSSYLHISTALDNERAGQSAVYFVEPPQLLLPIQRRYLADAKLRESLGKPIGDPVIDWPGWYTGYQQYEKGRLFQTYEFHSPYPLWGANVAYNGPVLDKLLELGGPHPLTLGGFLSDQAPTKDGKGQVIRIQKPKAGGDNLYFIWSPDTGARMIYGIVGNTWTATGGETGTYGYPLNDPTSHGDKGIVFQRFVSGSIYHVPNVGNLVVNGDIHKKFAEMGFETGMGAPLDNGFNTLSLFRQKFEKGRIDKNHSGGLTIAYSTVDVAANAVQIKSFESGHCIQAPNVAEDAGLASCQTGPLVRRQTWNLQKLGNNQYKLQNRETGKCLLSRTNMAATPSIRLVTTDCADASAVFEFTTAPDGTVALRDLQGNVAEAQQISVDGPRVVMGVDLVKPNQRWTIVPVS</sequence>
<evidence type="ECO:0000256" key="1">
    <source>
        <dbReference type="SAM" id="MobiDB-lite"/>
    </source>
</evidence>
<dbReference type="Pfam" id="PF00652">
    <property type="entry name" value="Ricin_B_lectin"/>
    <property type="match status" value="1"/>
</dbReference>
<dbReference type="EMBL" id="JAJVCN010000004">
    <property type="protein sequence ID" value="MCE7010230.1"/>
    <property type="molecule type" value="Genomic_DNA"/>
</dbReference>
<feature type="domain" description="Alpha-L-arabinofuranosidase B arabinose-binding" evidence="3">
    <location>
        <begin position="384"/>
        <end position="438"/>
    </location>
</feature>
<dbReference type="RefSeq" id="WP_233731760.1">
    <property type="nucleotide sequence ID" value="NZ_JAJVCN010000004.1"/>
</dbReference>
<dbReference type="SUPFAM" id="SSF50370">
    <property type="entry name" value="Ricin B-like lectins"/>
    <property type="match status" value="1"/>
</dbReference>
<dbReference type="Pfam" id="PF05270">
    <property type="entry name" value="AbfB"/>
    <property type="match status" value="1"/>
</dbReference>
<accession>A0ABS8ZR51</accession>
<evidence type="ECO:0000259" key="3">
    <source>
        <dbReference type="Pfam" id="PF05270"/>
    </source>
</evidence>
<reference evidence="4 5" key="1">
    <citation type="submission" date="2021-12" db="EMBL/GenBank/DDBJ databases">
        <title>Genome sequence of Kibdelosporangium philippinense ATCC 49844.</title>
        <authorList>
            <person name="Fedorov E.A."/>
            <person name="Omeragic M."/>
            <person name="Shalygina K.F."/>
            <person name="Maclea K.S."/>
        </authorList>
    </citation>
    <scope>NUCLEOTIDE SEQUENCE [LARGE SCALE GENOMIC DNA]</scope>
    <source>
        <strain evidence="4 5">ATCC 49844</strain>
    </source>
</reference>
<proteinExistence type="predicted"/>
<dbReference type="Proteomes" id="UP001521150">
    <property type="component" value="Unassembled WGS sequence"/>
</dbReference>
<name>A0ABS8ZR51_9PSEU</name>
<evidence type="ECO:0000259" key="2">
    <source>
        <dbReference type="Pfam" id="PF00652"/>
    </source>
</evidence>
<keyword evidence="5" id="KW-1185">Reference proteome</keyword>
<comment type="caution">
    <text evidence="4">The sequence shown here is derived from an EMBL/GenBank/DDBJ whole genome shotgun (WGS) entry which is preliminary data.</text>
</comment>
<feature type="domain" description="Ricin B lectin" evidence="2">
    <location>
        <begin position="793"/>
        <end position="921"/>
    </location>
</feature>
<organism evidence="4 5">
    <name type="scientific">Kibdelosporangium philippinense</name>
    <dbReference type="NCBI Taxonomy" id="211113"/>
    <lineage>
        <taxon>Bacteria</taxon>
        <taxon>Bacillati</taxon>
        <taxon>Actinomycetota</taxon>
        <taxon>Actinomycetes</taxon>
        <taxon>Pseudonocardiales</taxon>
        <taxon>Pseudonocardiaceae</taxon>
        <taxon>Kibdelosporangium</taxon>
    </lineage>
</organism>
<dbReference type="InterPro" id="IPR007934">
    <property type="entry name" value="AbfB_ABD"/>
</dbReference>
<dbReference type="SUPFAM" id="SSF110221">
    <property type="entry name" value="AbfB domain"/>
    <property type="match status" value="1"/>
</dbReference>
<protein>
    <submittedName>
        <fullName evidence="4">AbfB domain-containing protein</fullName>
    </submittedName>
</protein>
<gene>
    <name evidence="4" type="ORF">LWC34_46620</name>
</gene>
<dbReference type="InterPro" id="IPR036195">
    <property type="entry name" value="AbfB_ABD_sf"/>
</dbReference>
<dbReference type="Pfam" id="PF08310">
    <property type="entry name" value="LGFP"/>
    <property type="match status" value="2"/>
</dbReference>
<dbReference type="InterPro" id="IPR000772">
    <property type="entry name" value="Ricin_B_lectin"/>
</dbReference>
<dbReference type="PROSITE" id="PS50231">
    <property type="entry name" value="RICIN_B_LECTIN"/>
    <property type="match status" value="1"/>
</dbReference>
<dbReference type="Gene3D" id="2.80.10.50">
    <property type="match status" value="3"/>
</dbReference>
<evidence type="ECO:0000313" key="5">
    <source>
        <dbReference type="Proteomes" id="UP001521150"/>
    </source>
</evidence>
<evidence type="ECO:0000313" key="4">
    <source>
        <dbReference type="EMBL" id="MCE7010230.1"/>
    </source>
</evidence>
<dbReference type="InterPro" id="IPR013207">
    <property type="entry name" value="LGFP"/>
</dbReference>
<feature type="region of interest" description="Disordered" evidence="1">
    <location>
        <begin position="443"/>
        <end position="493"/>
    </location>
</feature>
<dbReference type="InterPro" id="IPR035992">
    <property type="entry name" value="Ricin_B-like_lectins"/>
</dbReference>
<dbReference type="CDD" id="cd00161">
    <property type="entry name" value="beta-trefoil_Ricin-like"/>
    <property type="match status" value="1"/>
</dbReference>